<dbReference type="Proteomes" id="UP001190700">
    <property type="component" value="Unassembled WGS sequence"/>
</dbReference>
<gene>
    <name evidence="2" type="ORF">CYMTET_55395</name>
</gene>
<dbReference type="AlphaFoldDB" id="A0AAE0BET3"/>
<keyword evidence="3" id="KW-1185">Reference proteome</keyword>
<reference evidence="2 3" key="1">
    <citation type="journal article" date="2015" name="Genome Biol. Evol.">
        <title>Comparative Genomics of a Bacterivorous Green Alga Reveals Evolutionary Causalities and Consequences of Phago-Mixotrophic Mode of Nutrition.</title>
        <authorList>
            <person name="Burns J.A."/>
            <person name="Paasch A."/>
            <person name="Narechania A."/>
            <person name="Kim E."/>
        </authorList>
    </citation>
    <scope>NUCLEOTIDE SEQUENCE [LARGE SCALE GENOMIC DNA]</scope>
    <source>
        <strain evidence="2 3">PLY_AMNH</strain>
    </source>
</reference>
<proteinExistence type="predicted"/>
<evidence type="ECO:0000256" key="1">
    <source>
        <dbReference type="SAM" id="MobiDB-lite"/>
    </source>
</evidence>
<sequence length="825" mass="90443">MYDSPHYAACSERFLALCGSDAAYNPGPNWDIPPVLIDLLPLLVEVGDSARIIPLGVWPLKDDDMDTLETLVGKIDLLCEAWTSAKGQGDVNHAHSEEVCDDVEMSDELEGGHEETYERPRGQLPQVSDGFEELTRGNKGWWVEKMRTAFGRSPHRIAGAVRAYIECLPAGLSSKVHKECNAALVSLGDRREETVKNCVVANLRDALSRLARRNTRANVNLTRGIAAAAFGSNLAEDYNLDRSMDEDGKEIRRLQFVQKKTKLAALIAKLQALLLGHEPGASPNCQCKGNFLVNSATAGQPEAWAWKKLEGCGDCAFLRPYAYHTFMALHQQRQFQTCVRDLPLGHAVFVFDFSENHSLNIPREVQSLHWVVKQATILVCVVWRHACMAVDGVESTAENPVLVKDYVYLLSDDRKHDHRFIQYMRELIIRDYFIGRGIAKPLFIHEWADGCAGQNKCAAGFADVANSKYEWSLGVPCQRNFFETAHAKGEQDGAGAHVKHAAAVAVISEGDKCIPGGGWDAALAFCKGGEGEGKLMVRERTCYCVNCYAECVRSIPDSEGCLETSHVDAWRDVELRPATGAAAVRIRGMVEEYAAGVSVAVRRGSIMAVKKDPTDASHAYYLVKALSGVTEVGGRIRRDDYRQTFAPGDSVISGRYFEWTDPNVRDTYTLDTSKKLAGMTDSVSAGSSTLDHSLLVATLASRWLRDDACSRPNIWPVMDVPGTGGSNVELSACKLTRPVSSTRIIELGFKKPASTMDWQRASSLSLSSELNLLSLISSSYDARRSTSSGWFRENAQGAGEHLSPERARRSSPLVSGDTASRGGGA</sequence>
<dbReference type="PANTHER" id="PTHR46601">
    <property type="entry name" value="ULP_PROTEASE DOMAIN-CONTAINING PROTEIN"/>
    <property type="match status" value="1"/>
</dbReference>
<evidence type="ECO:0000313" key="2">
    <source>
        <dbReference type="EMBL" id="KAK3234349.1"/>
    </source>
</evidence>
<organism evidence="2 3">
    <name type="scientific">Cymbomonas tetramitiformis</name>
    <dbReference type="NCBI Taxonomy" id="36881"/>
    <lineage>
        <taxon>Eukaryota</taxon>
        <taxon>Viridiplantae</taxon>
        <taxon>Chlorophyta</taxon>
        <taxon>Pyramimonadophyceae</taxon>
        <taxon>Pyramimonadales</taxon>
        <taxon>Pyramimonadaceae</taxon>
        <taxon>Cymbomonas</taxon>
    </lineage>
</organism>
<name>A0AAE0BET3_9CHLO</name>
<comment type="caution">
    <text evidence="2">The sequence shown here is derived from an EMBL/GenBank/DDBJ whole genome shotgun (WGS) entry which is preliminary data.</text>
</comment>
<dbReference type="PANTHER" id="PTHR46601:SF1">
    <property type="entry name" value="ADF-H DOMAIN-CONTAINING PROTEIN"/>
    <property type="match status" value="1"/>
</dbReference>
<dbReference type="EMBL" id="LGRX02035509">
    <property type="protein sequence ID" value="KAK3234349.1"/>
    <property type="molecule type" value="Genomic_DNA"/>
</dbReference>
<protein>
    <submittedName>
        <fullName evidence="2">Uncharacterized protein</fullName>
    </submittedName>
</protein>
<feature type="region of interest" description="Disordered" evidence="1">
    <location>
        <begin position="794"/>
        <end position="825"/>
    </location>
</feature>
<evidence type="ECO:0000313" key="3">
    <source>
        <dbReference type="Proteomes" id="UP001190700"/>
    </source>
</evidence>
<accession>A0AAE0BET3</accession>